<comment type="subcellular location">
    <subcellularLocation>
        <location evidence="1 4 5">Nucleus</location>
    </subcellularLocation>
</comment>
<feature type="region of interest" description="Disordered" evidence="6">
    <location>
        <begin position="197"/>
        <end position="222"/>
    </location>
</feature>
<evidence type="ECO:0000256" key="4">
    <source>
        <dbReference type="PROSITE-ProRule" id="PRU01002"/>
    </source>
</evidence>
<comment type="domain">
    <text evidence="5">The QLQ domain and WRC domain may be involved in protein-protein interaction and DNA-binding, respectively.</text>
</comment>
<keyword evidence="5" id="KW-0804">Transcription</keyword>
<evidence type="ECO:0000256" key="2">
    <source>
        <dbReference type="ARBA" id="ARBA00008122"/>
    </source>
</evidence>
<dbReference type="EMBL" id="HG996469">
    <property type="protein sequence ID" value="CAG1844687.1"/>
    <property type="molecule type" value="Genomic_DNA"/>
</dbReference>
<dbReference type="PANTHER" id="PTHR31602">
    <property type="entry name" value="GROWTH-REGULATING FACTOR 5"/>
    <property type="match status" value="1"/>
</dbReference>
<evidence type="ECO:0000313" key="10">
    <source>
        <dbReference type="Proteomes" id="UP000012960"/>
    </source>
</evidence>
<dbReference type="GO" id="GO:0006351">
    <property type="term" value="P:DNA-templated transcription"/>
    <property type="evidence" value="ECO:0007669"/>
    <property type="project" value="UniProtKB-UniRule"/>
</dbReference>
<proteinExistence type="inferred from homology"/>
<evidence type="ECO:0000313" key="8">
    <source>
        <dbReference type="EMBL" id="CAG1844687.1"/>
    </source>
</evidence>
<dbReference type="EnsemblPlants" id="Ma04_t38790.1">
    <property type="protein sequence ID" value="Ma04_p38790.1"/>
    <property type="gene ID" value="Ma04_g38790"/>
</dbReference>
<keyword evidence="5" id="KW-0010">Activator</keyword>
<dbReference type="GO" id="GO:0006355">
    <property type="term" value="P:regulation of DNA-templated transcription"/>
    <property type="evidence" value="ECO:0007669"/>
    <property type="project" value="InterPro"/>
</dbReference>
<dbReference type="GO" id="GO:0005634">
    <property type="term" value="C:nucleus"/>
    <property type="evidence" value="ECO:0007669"/>
    <property type="project" value="UniProtKB-SubCell"/>
</dbReference>
<evidence type="ECO:0000313" key="9">
    <source>
        <dbReference type="EnsemblPlants" id="Ma04_p38790.1"/>
    </source>
</evidence>
<sequence>MDLGGLIGVDDGLVTGASSFHGGDVLSSFHGRHDWSCLKMAKTEASSLLPDGEQPLDFSASKPESLLLTSDGRVPTSSYTGHAGLHFGRLGVNSQGSFTPSQLMELENQTLIYNYIDANARIPSNPFSPNGFSAFSIGSLRASASELMGSFHGGTCGNADSEPGRCRRTDGKKWRCSRNAVGDQKYCERHLNRGRHRSRKPVEGPCGRATRPTPFISSSQAGLGSRSCDGLAMARQQMSNLQPQLNRIILSEEKASTRSKVSEELCKLTLLSSFPRPKLSFHEDFGFVSTCSSSLPPSSSRIDNKRNVLPPFELDEQQLQPRQFTWYGRKDMLFDNDELSAPMPIISDFLSCSSSPHESSVIWEGSAGGPLAEALKNTGKAPDHAKQSSLDLSVWPHYK</sequence>
<organism evidence="9 10">
    <name type="scientific">Musa acuminata subsp. malaccensis</name>
    <name type="common">Wild banana</name>
    <name type="synonym">Musa malaccensis</name>
    <dbReference type="NCBI Taxonomy" id="214687"/>
    <lineage>
        <taxon>Eukaryota</taxon>
        <taxon>Viridiplantae</taxon>
        <taxon>Streptophyta</taxon>
        <taxon>Embryophyta</taxon>
        <taxon>Tracheophyta</taxon>
        <taxon>Spermatophyta</taxon>
        <taxon>Magnoliopsida</taxon>
        <taxon>Liliopsida</taxon>
        <taxon>Zingiberales</taxon>
        <taxon>Musaceae</taxon>
        <taxon>Musa</taxon>
    </lineage>
</organism>
<dbReference type="Pfam" id="PF08880">
    <property type="entry name" value="QLQ"/>
    <property type="match status" value="1"/>
</dbReference>
<feature type="short sequence motif" description="Bipartite nuclear localization signal" evidence="4">
    <location>
        <begin position="165"/>
        <end position="175"/>
    </location>
</feature>
<dbReference type="Gramene" id="Ma04_t38790.1">
    <property type="protein sequence ID" value="Ma04_p38790.1"/>
    <property type="gene ID" value="Ma04_g38790"/>
</dbReference>
<evidence type="ECO:0000256" key="6">
    <source>
        <dbReference type="SAM" id="MobiDB-lite"/>
    </source>
</evidence>
<evidence type="ECO:0000256" key="3">
    <source>
        <dbReference type="ARBA" id="ARBA00023242"/>
    </source>
</evidence>
<reference evidence="9" key="2">
    <citation type="submission" date="2021-05" db="UniProtKB">
        <authorList>
            <consortium name="EnsemblPlants"/>
        </authorList>
    </citation>
    <scope>IDENTIFICATION</scope>
    <source>
        <strain evidence="9">subsp. malaccensis</strain>
    </source>
</reference>
<dbReference type="InterPro" id="IPR031137">
    <property type="entry name" value="GRF"/>
</dbReference>
<evidence type="ECO:0000256" key="5">
    <source>
        <dbReference type="RuleBase" id="RU367127"/>
    </source>
</evidence>
<accession>A0A804IYP2</accession>
<evidence type="ECO:0000259" key="7">
    <source>
        <dbReference type="PROSITE" id="PS51667"/>
    </source>
</evidence>
<comment type="function">
    <text evidence="5">Transcription activator.</text>
</comment>
<dbReference type="PROSITE" id="PS51667">
    <property type="entry name" value="WRC"/>
    <property type="match status" value="1"/>
</dbReference>
<feature type="domain" description="WRC" evidence="7">
    <location>
        <begin position="160"/>
        <end position="204"/>
    </location>
</feature>
<comment type="similarity">
    <text evidence="2 5">Belongs to the GRF family.</text>
</comment>
<keyword evidence="3 4" id="KW-0539">Nucleus</keyword>
<dbReference type="Proteomes" id="UP000012960">
    <property type="component" value="Unplaced"/>
</dbReference>
<protein>
    <recommendedName>
        <fullName evidence="5">Growth-regulating factor</fullName>
    </recommendedName>
</protein>
<dbReference type="GO" id="GO:0032502">
    <property type="term" value="P:developmental process"/>
    <property type="evidence" value="ECO:0007669"/>
    <property type="project" value="InterPro"/>
</dbReference>
<dbReference type="AlphaFoldDB" id="A0A804IYP2"/>
<dbReference type="InterPro" id="IPR014978">
    <property type="entry name" value="Gln-Leu-Gln_QLQ"/>
</dbReference>
<feature type="short sequence motif" description="Bipartite nuclear localization signal" evidence="4">
    <location>
        <begin position="193"/>
        <end position="200"/>
    </location>
</feature>
<dbReference type="PANTHER" id="PTHR31602:SF42">
    <property type="entry name" value="GROWTH-REGULATING FACTOR 2"/>
    <property type="match status" value="1"/>
</dbReference>
<dbReference type="InParanoid" id="A0A804IYP2"/>
<keyword evidence="5" id="KW-0805">Transcription regulation</keyword>
<dbReference type="Pfam" id="PF08879">
    <property type="entry name" value="WRC"/>
    <property type="match status" value="1"/>
</dbReference>
<dbReference type="InterPro" id="IPR014977">
    <property type="entry name" value="WRC_dom"/>
</dbReference>
<dbReference type="GO" id="GO:0005524">
    <property type="term" value="F:ATP binding"/>
    <property type="evidence" value="ECO:0007669"/>
    <property type="project" value="UniProtKB-UniRule"/>
</dbReference>
<evidence type="ECO:0000256" key="1">
    <source>
        <dbReference type="ARBA" id="ARBA00004123"/>
    </source>
</evidence>
<reference evidence="8" key="1">
    <citation type="submission" date="2021-03" db="EMBL/GenBank/DDBJ databases">
        <authorList>
            <consortium name="Genoscope - CEA"/>
            <person name="William W."/>
        </authorList>
    </citation>
    <scope>NUCLEOTIDE SEQUENCE</scope>
    <source>
        <strain evidence="8">Doubled-haploid Pahang</strain>
    </source>
</reference>
<gene>
    <name evidence="8" type="ORF">GSMUA_144820.1</name>
</gene>
<keyword evidence="10" id="KW-1185">Reference proteome</keyword>
<name>A0A804IYP2_MUSAM</name>